<dbReference type="GO" id="GO:0009086">
    <property type="term" value="P:methionine biosynthetic process"/>
    <property type="evidence" value="ECO:0007669"/>
    <property type="project" value="TreeGrafter"/>
</dbReference>
<evidence type="ECO:0000256" key="7">
    <source>
        <dbReference type="RuleBase" id="RU004254"/>
    </source>
</evidence>
<keyword evidence="5" id="KW-0274">FAD</keyword>
<dbReference type="AlphaFoldDB" id="A0A1B6D4U1"/>
<name>A0A1B6D4U1_9HEMI</name>
<evidence type="ECO:0000256" key="5">
    <source>
        <dbReference type="ARBA" id="ARBA00022827"/>
    </source>
</evidence>
<protein>
    <submittedName>
        <fullName evidence="8">Uncharacterized protein</fullName>
    </submittedName>
</protein>
<organism evidence="8">
    <name type="scientific">Clastoptera arizonana</name>
    <name type="common">Arizona spittle bug</name>
    <dbReference type="NCBI Taxonomy" id="38151"/>
    <lineage>
        <taxon>Eukaryota</taxon>
        <taxon>Metazoa</taxon>
        <taxon>Ecdysozoa</taxon>
        <taxon>Arthropoda</taxon>
        <taxon>Hexapoda</taxon>
        <taxon>Insecta</taxon>
        <taxon>Pterygota</taxon>
        <taxon>Neoptera</taxon>
        <taxon>Paraneoptera</taxon>
        <taxon>Hemiptera</taxon>
        <taxon>Auchenorrhyncha</taxon>
        <taxon>Cercopoidea</taxon>
        <taxon>Clastopteridae</taxon>
        <taxon>Clastoptera</taxon>
    </lineage>
</organism>
<comment type="similarity">
    <text evidence="3">Belongs to the methylenetetrahydrofolate reductase family.</text>
</comment>
<sequence>MLNMSENSILEKLKSNKKGLFYSLECKPNLNDNFNLVRDSLNSFNLMFASTPWHLRKGIYNVKYLEPLAIAKTFQKHGITALLHLSATGMKKTNVKEVLKLAKEAGIKNIFALQGDRTFDSPPSDFPHAYDLVKYIRENFKNTFTIGVGGYPRGHCDSTSYKDDLNFLKAKVDAGADFIITQMFFEAEDFIKYVKDCRKIGVNVPIIPGVFTIQNMESLEFVARFCRVGVPQKMLSEIELLKSEEQILNYGIKTSVNIIKEIIDAGINVRGIHFFTLNKYKPSYEVKKQIEEFISKKS</sequence>
<evidence type="ECO:0000256" key="3">
    <source>
        <dbReference type="ARBA" id="ARBA00006743"/>
    </source>
</evidence>
<dbReference type="UniPathway" id="UPA00193"/>
<dbReference type="Pfam" id="PF02219">
    <property type="entry name" value="MTHFR"/>
    <property type="match status" value="1"/>
</dbReference>
<gene>
    <name evidence="8" type="ORF">g.5116</name>
</gene>
<dbReference type="PANTHER" id="PTHR45754:SF3">
    <property type="entry name" value="METHYLENETETRAHYDROFOLATE REDUCTASE (NADPH)"/>
    <property type="match status" value="1"/>
</dbReference>
<keyword evidence="6" id="KW-0560">Oxidoreductase</keyword>
<dbReference type="SUPFAM" id="SSF51730">
    <property type="entry name" value="FAD-linked oxidoreductase"/>
    <property type="match status" value="1"/>
</dbReference>
<evidence type="ECO:0000256" key="6">
    <source>
        <dbReference type="ARBA" id="ARBA00023002"/>
    </source>
</evidence>
<reference evidence="8" key="1">
    <citation type="submission" date="2015-12" db="EMBL/GenBank/DDBJ databases">
        <title>De novo transcriptome assembly of four potential Pierce s Disease insect vectors from Arizona vineyards.</title>
        <authorList>
            <person name="Tassone E.E."/>
        </authorList>
    </citation>
    <scope>NUCLEOTIDE SEQUENCE</scope>
</reference>
<dbReference type="InterPro" id="IPR003171">
    <property type="entry name" value="Mehydrof_redctse-like"/>
</dbReference>
<evidence type="ECO:0000256" key="4">
    <source>
        <dbReference type="ARBA" id="ARBA00022630"/>
    </source>
</evidence>
<dbReference type="GO" id="GO:0004489">
    <property type="term" value="F:methylenetetrahydrofolate reductase [NAD(P)H] activity"/>
    <property type="evidence" value="ECO:0007669"/>
    <property type="project" value="InterPro"/>
</dbReference>
<keyword evidence="4" id="KW-0285">Flavoprotein</keyword>
<evidence type="ECO:0000256" key="1">
    <source>
        <dbReference type="ARBA" id="ARBA00001974"/>
    </source>
</evidence>
<evidence type="ECO:0000256" key="2">
    <source>
        <dbReference type="ARBA" id="ARBA00004777"/>
    </source>
</evidence>
<comment type="cofactor">
    <cofactor evidence="1">
        <name>FAD</name>
        <dbReference type="ChEBI" id="CHEBI:57692"/>
    </cofactor>
</comment>
<dbReference type="CDD" id="cd00537">
    <property type="entry name" value="MTHFR"/>
    <property type="match status" value="1"/>
</dbReference>
<evidence type="ECO:0000313" key="8">
    <source>
        <dbReference type="EMBL" id="JAS20722.1"/>
    </source>
</evidence>
<dbReference type="GO" id="GO:0005829">
    <property type="term" value="C:cytosol"/>
    <property type="evidence" value="ECO:0007669"/>
    <property type="project" value="TreeGrafter"/>
</dbReference>
<dbReference type="InterPro" id="IPR029041">
    <property type="entry name" value="FAD-linked_oxidoreductase-like"/>
</dbReference>
<dbReference type="GO" id="GO:0035999">
    <property type="term" value="P:tetrahydrofolate interconversion"/>
    <property type="evidence" value="ECO:0007669"/>
    <property type="project" value="UniProtKB-UniPathway"/>
</dbReference>
<dbReference type="Gene3D" id="3.20.20.220">
    <property type="match status" value="1"/>
</dbReference>
<proteinExistence type="inferred from homology"/>
<comment type="pathway">
    <text evidence="2 7">One-carbon metabolism; tetrahydrofolate interconversion.</text>
</comment>
<dbReference type="PANTHER" id="PTHR45754">
    <property type="entry name" value="METHYLENETETRAHYDROFOLATE REDUCTASE"/>
    <property type="match status" value="1"/>
</dbReference>
<dbReference type="GO" id="GO:0071949">
    <property type="term" value="F:FAD binding"/>
    <property type="evidence" value="ECO:0007669"/>
    <property type="project" value="TreeGrafter"/>
</dbReference>
<dbReference type="EMBL" id="GEDC01016576">
    <property type="protein sequence ID" value="JAS20722.1"/>
    <property type="molecule type" value="Transcribed_RNA"/>
</dbReference>
<accession>A0A1B6D4U1</accession>